<organism evidence="7 8">
    <name type="scientific">Physcomitrium patens</name>
    <name type="common">Spreading-leaved earth moss</name>
    <name type="synonym">Physcomitrella patens</name>
    <dbReference type="NCBI Taxonomy" id="3218"/>
    <lineage>
        <taxon>Eukaryota</taxon>
        <taxon>Viridiplantae</taxon>
        <taxon>Streptophyta</taxon>
        <taxon>Embryophyta</taxon>
        <taxon>Bryophyta</taxon>
        <taxon>Bryophytina</taxon>
        <taxon>Bryopsida</taxon>
        <taxon>Funariidae</taxon>
        <taxon>Funariales</taxon>
        <taxon>Funariaceae</taxon>
        <taxon>Physcomitrium</taxon>
    </lineage>
</organism>
<feature type="compositionally biased region" description="Basic and acidic residues" evidence="5">
    <location>
        <begin position="549"/>
        <end position="576"/>
    </location>
</feature>
<dbReference type="PROSITE" id="PS01358">
    <property type="entry name" value="ZF_RANBP2_1"/>
    <property type="match status" value="3"/>
</dbReference>
<feature type="region of interest" description="Disordered" evidence="5">
    <location>
        <begin position="120"/>
        <end position="140"/>
    </location>
</feature>
<keyword evidence="8" id="KW-1185">Reference proteome</keyword>
<reference evidence="7 8" key="2">
    <citation type="journal article" date="2018" name="Plant J.">
        <title>The Physcomitrella patens chromosome-scale assembly reveals moss genome structure and evolution.</title>
        <authorList>
            <person name="Lang D."/>
            <person name="Ullrich K.K."/>
            <person name="Murat F."/>
            <person name="Fuchs J."/>
            <person name="Jenkins J."/>
            <person name="Haas F.B."/>
            <person name="Piednoel M."/>
            <person name="Gundlach H."/>
            <person name="Van Bel M."/>
            <person name="Meyberg R."/>
            <person name="Vives C."/>
            <person name="Morata J."/>
            <person name="Symeonidi A."/>
            <person name="Hiss M."/>
            <person name="Muchero W."/>
            <person name="Kamisugi Y."/>
            <person name="Saleh O."/>
            <person name="Blanc G."/>
            <person name="Decker E.L."/>
            <person name="van Gessel N."/>
            <person name="Grimwood J."/>
            <person name="Hayes R.D."/>
            <person name="Graham S.W."/>
            <person name="Gunter L.E."/>
            <person name="McDaniel S.F."/>
            <person name="Hoernstein S.N.W."/>
            <person name="Larsson A."/>
            <person name="Li F.W."/>
            <person name="Perroud P.F."/>
            <person name="Phillips J."/>
            <person name="Ranjan P."/>
            <person name="Rokshar D.S."/>
            <person name="Rothfels C.J."/>
            <person name="Schneider L."/>
            <person name="Shu S."/>
            <person name="Stevenson D.W."/>
            <person name="Thummler F."/>
            <person name="Tillich M."/>
            <person name="Villarreal Aguilar J.C."/>
            <person name="Widiez T."/>
            <person name="Wong G.K."/>
            <person name="Wymore A."/>
            <person name="Zhang Y."/>
            <person name="Zimmer A.D."/>
            <person name="Quatrano R.S."/>
            <person name="Mayer K.F.X."/>
            <person name="Goodstein D."/>
            <person name="Casacuberta J.M."/>
            <person name="Vandepoele K."/>
            <person name="Reski R."/>
            <person name="Cuming A.C."/>
            <person name="Tuskan G.A."/>
            <person name="Maumus F."/>
            <person name="Salse J."/>
            <person name="Schmutz J."/>
            <person name="Rensing S.A."/>
        </authorList>
    </citation>
    <scope>NUCLEOTIDE SEQUENCE [LARGE SCALE GENOMIC DNA]</scope>
    <source>
        <strain evidence="7 8">cv. Gransden 2004</strain>
    </source>
</reference>
<accession>A0A7I4B7V4</accession>
<dbReference type="EnsemblPlants" id="Pp3c17_18380V3.1">
    <property type="protein sequence ID" value="Pp3c17_18380V3.1"/>
    <property type="gene ID" value="Pp3c17_18380"/>
</dbReference>
<dbReference type="GO" id="GO:0008270">
    <property type="term" value="F:zinc ion binding"/>
    <property type="evidence" value="ECO:0007669"/>
    <property type="project" value="UniProtKB-KW"/>
</dbReference>
<evidence type="ECO:0000256" key="3">
    <source>
        <dbReference type="ARBA" id="ARBA00022833"/>
    </source>
</evidence>
<dbReference type="InterPro" id="IPR036443">
    <property type="entry name" value="Znf_RanBP2_sf"/>
</dbReference>
<evidence type="ECO:0000313" key="7">
    <source>
        <dbReference type="EnsemblPlants" id="Pp3c17_18380V3.1"/>
    </source>
</evidence>
<reference evidence="7" key="3">
    <citation type="submission" date="2020-12" db="UniProtKB">
        <authorList>
            <consortium name="EnsemblPlants"/>
        </authorList>
    </citation>
    <scope>IDENTIFICATION</scope>
</reference>
<dbReference type="Pfam" id="PF00641">
    <property type="entry name" value="Zn_ribbon_RanBP"/>
    <property type="match status" value="3"/>
</dbReference>
<feature type="compositionally biased region" description="Pro residues" evidence="5">
    <location>
        <begin position="347"/>
        <end position="361"/>
    </location>
</feature>
<feature type="compositionally biased region" description="Acidic residues" evidence="5">
    <location>
        <begin position="677"/>
        <end position="697"/>
    </location>
</feature>
<evidence type="ECO:0000256" key="2">
    <source>
        <dbReference type="ARBA" id="ARBA00022771"/>
    </source>
</evidence>
<proteinExistence type="predicted"/>
<dbReference type="Gene3D" id="4.10.1060.10">
    <property type="entry name" value="Zinc finger, RanBP2-type"/>
    <property type="match status" value="3"/>
</dbReference>
<feature type="compositionally biased region" description="Acidic residues" evidence="5">
    <location>
        <begin position="592"/>
        <end position="621"/>
    </location>
</feature>
<feature type="compositionally biased region" description="Low complexity" evidence="5">
    <location>
        <begin position="475"/>
        <end position="484"/>
    </location>
</feature>
<feature type="region of interest" description="Disordered" evidence="5">
    <location>
        <begin position="470"/>
        <end position="536"/>
    </location>
</feature>
<dbReference type="PANTHER" id="PTHR23111:SF40">
    <property type="entry name" value="RNA-BINDING PROTEIN INVOLVED IN HETEROCHROMATIN ASSEMBLY-RELATED"/>
    <property type="match status" value="1"/>
</dbReference>
<dbReference type="Proteomes" id="UP000006727">
    <property type="component" value="Chromosome 17"/>
</dbReference>
<dbReference type="GO" id="GO:0005737">
    <property type="term" value="C:cytoplasm"/>
    <property type="evidence" value="ECO:0000318"/>
    <property type="project" value="GO_Central"/>
</dbReference>
<evidence type="ECO:0000313" key="8">
    <source>
        <dbReference type="Proteomes" id="UP000006727"/>
    </source>
</evidence>
<feature type="compositionally biased region" description="Basic and acidic residues" evidence="5">
    <location>
        <begin position="126"/>
        <end position="140"/>
    </location>
</feature>
<feature type="domain" description="RanBP2-type" evidence="6">
    <location>
        <begin position="444"/>
        <end position="473"/>
    </location>
</feature>
<evidence type="ECO:0000256" key="4">
    <source>
        <dbReference type="PROSITE-ProRule" id="PRU00322"/>
    </source>
</evidence>
<dbReference type="PANTHER" id="PTHR23111">
    <property type="entry name" value="ZINC FINGER PROTEIN"/>
    <property type="match status" value="1"/>
</dbReference>
<feature type="domain" description="RanBP2-type" evidence="6">
    <location>
        <begin position="378"/>
        <end position="407"/>
    </location>
</feature>
<feature type="compositionally biased region" description="Basic and acidic residues" evidence="5">
    <location>
        <begin position="514"/>
        <end position="536"/>
    </location>
</feature>
<keyword evidence="2 4" id="KW-0863">Zinc-finger</keyword>
<keyword evidence="3" id="KW-0862">Zinc</keyword>
<dbReference type="SMART" id="SM00547">
    <property type="entry name" value="ZnF_RBZ"/>
    <property type="match status" value="3"/>
</dbReference>
<dbReference type="Gramene" id="Pp3c17_18380V3.1">
    <property type="protein sequence ID" value="Pp3c17_18380V3.1"/>
    <property type="gene ID" value="Pp3c17_18380"/>
</dbReference>
<keyword evidence="1" id="KW-0479">Metal-binding</keyword>
<feature type="region of interest" description="Disordered" evidence="5">
    <location>
        <begin position="340"/>
        <end position="366"/>
    </location>
</feature>
<evidence type="ECO:0000256" key="1">
    <source>
        <dbReference type="ARBA" id="ARBA00022723"/>
    </source>
</evidence>
<name>A0A7I4B7V4_PHYPA</name>
<dbReference type="PROSITE" id="PS50199">
    <property type="entry name" value="ZF_RANBP2_2"/>
    <property type="match status" value="3"/>
</dbReference>
<reference evidence="7 8" key="1">
    <citation type="journal article" date="2008" name="Science">
        <title>The Physcomitrella genome reveals evolutionary insights into the conquest of land by plants.</title>
        <authorList>
            <person name="Rensing S."/>
            <person name="Lang D."/>
            <person name="Zimmer A."/>
            <person name="Terry A."/>
            <person name="Salamov A."/>
            <person name="Shapiro H."/>
            <person name="Nishiyama T."/>
            <person name="Perroud P.-F."/>
            <person name="Lindquist E."/>
            <person name="Kamisugi Y."/>
            <person name="Tanahashi T."/>
            <person name="Sakakibara K."/>
            <person name="Fujita T."/>
            <person name="Oishi K."/>
            <person name="Shin-I T."/>
            <person name="Kuroki Y."/>
            <person name="Toyoda A."/>
            <person name="Suzuki Y."/>
            <person name="Hashimoto A."/>
            <person name="Yamaguchi K."/>
            <person name="Sugano A."/>
            <person name="Kohara Y."/>
            <person name="Fujiyama A."/>
            <person name="Anterola A."/>
            <person name="Aoki S."/>
            <person name="Ashton N."/>
            <person name="Barbazuk W.B."/>
            <person name="Barker E."/>
            <person name="Bennetzen J."/>
            <person name="Bezanilla M."/>
            <person name="Blankenship R."/>
            <person name="Cho S.H."/>
            <person name="Dutcher S."/>
            <person name="Estelle M."/>
            <person name="Fawcett J.A."/>
            <person name="Gundlach H."/>
            <person name="Hanada K."/>
            <person name="Heyl A."/>
            <person name="Hicks K.A."/>
            <person name="Hugh J."/>
            <person name="Lohr M."/>
            <person name="Mayer K."/>
            <person name="Melkozernov A."/>
            <person name="Murata T."/>
            <person name="Nelson D."/>
            <person name="Pils B."/>
            <person name="Prigge M."/>
            <person name="Reiss B."/>
            <person name="Renner T."/>
            <person name="Rombauts S."/>
            <person name="Rushton P."/>
            <person name="Sanderfoot A."/>
            <person name="Schween G."/>
            <person name="Shiu S.-H."/>
            <person name="Stueber K."/>
            <person name="Theodoulou F.L."/>
            <person name="Tu H."/>
            <person name="Van de Peer Y."/>
            <person name="Verrier P.J."/>
            <person name="Waters E."/>
            <person name="Wood A."/>
            <person name="Yang L."/>
            <person name="Cove D."/>
            <person name="Cuming A."/>
            <person name="Hasebe M."/>
            <person name="Lucas S."/>
            <person name="Mishler D.B."/>
            <person name="Reski R."/>
            <person name="Grigoriev I."/>
            <person name="Quatrano R.S."/>
            <person name="Boore J.L."/>
        </authorList>
    </citation>
    <scope>NUCLEOTIDE SEQUENCE [LARGE SCALE GENOMIC DNA]</scope>
    <source>
        <strain evidence="7 8">cv. Gransden 2004</strain>
    </source>
</reference>
<protein>
    <recommendedName>
        <fullName evidence="6">RanBP2-type domain-containing protein</fullName>
    </recommendedName>
</protein>
<evidence type="ECO:0000256" key="5">
    <source>
        <dbReference type="SAM" id="MobiDB-lite"/>
    </source>
</evidence>
<dbReference type="InParanoid" id="A0A7I4B7V4"/>
<dbReference type="InterPro" id="IPR001876">
    <property type="entry name" value="Znf_RanBP2"/>
</dbReference>
<dbReference type="AlphaFoldDB" id="A0A7I4B7V4"/>
<dbReference type="EMBL" id="ABEU02000017">
    <property type="status" value="NOT_ANNOTATED_CDS"/>
    <property type="molecule type" value="Genomic_DNA"/>
</dbReference>
<dbReference type="GO" id="GO:0003729">
    <property type="term" value="F:mRNA binding"/>
    <property type="evidence" value="ECO:0000318"/>
    <property type="project" value="GO_Central"/>
</dbReference>
<feature type="compositionally biased region" description="Basic and acidic residues" evidence="5">
    <location>
        <begin position="488"/>
        <end position="506"/>
    </location>
</feature>
<dbReference type="SUPFAM" id="SSF90209">
    <property type="entry name" value="Ran binding protein zinc finger-like"/>
    <property type="match status" value="3"/>
</dbReference>
<evidence type="ECO:0000259" key="6">
    <source>
        <dbReference type="PROSITE" id="PS50199"/>
    </source>
</evidence>
<feature type="region of interest" description="Disordered" evidence="5">
    <location>
        <begin position="549"/>
        <end position="723"/>
    </location>
</feature>
<sequence>MALSCSTQILQRSWLVYFRQGTMCLVSSSANVGLRSRSLTSYSHIFRARARPSQSFLPAWRQQHRSLAFGLRGIRAMSSSSLDSAQGHGQLAVDVPASAVEEEKVAKDFNDAHEDSKVTAAASMDGEVKDNLSESVEDSPRVVLEDQVQEALCTVDLLNDGDRPELALEDDEAEDGENLHPWSEWNKYLNMLEAGGHFIFETETHDKRPMVRQEDDLGKIKRASMAFARNRDDIINVLSPELLREIAEFGCPSTDRKVVNAGKRLRVSLDIDEASVCKPCDIRNACERAYNKPSNNDAAATQDVVRLLVAYASLAKSPSRSLPAEVESAAKELLSEVIKASETPRDPSLPLPTPRAVNPPPQEKKIRRNSYTDNIDMKPGDWKCPECSFINFSRNKECRECQERRPQVELPPGDWQCPDCGFINFSRNVVCRKCQTKNTKAEIKEGDWECPRCRFHNFSRNSECYECRTERPRGTGRASDTSSSRRSRQYDRENSRSSYGRTEERGLQSYGQSDYERSSERSRPLSSRLEERSRPRDVWERPAYNDREVGRESFDRSRGAEGVVDGRRRQHEEWKPTRTQTKPSRFNFDISDGSDEDLASTVSSDDDYKELDFGDQNEDTDHEDRVLARGRGSSGKVSRGGRTDNWNSAVSRRRSKSEPPSRGWNRRGSELGSSSGDEGDFEDFEDLDFGDDDEDQDFAVSSGRSGPGRGSGRSRAPWARDDDSLDFRGFHLSASFH</sequence>
<feature type="domain" description="RanBP2-type" evidence="6">
    <location>
        <begin position="411"/>
        <end position="440"/>
    </location>
</feature>